<protein>
    <submittedName>
        <fullName evidence="2">Uncharacterized protein</fullName>
    </submittedName>
</protein>
<name>A0A8H3BT10_9AGAM</name>
<evidence type="ECO:0000313" key="2">
    <source>
        <dbReference type="EMBL" id="CAE6463338.1"/>
    </source>
</evidence>
<dbReference type="Proteomes" id="UP000663888">
    <property type="component" value="Unassembled WGS sequence"/>
</dbReference>
<dbReference type="Pfam" id="PF12138">
    <property type="entry name" value="Spherulin4"/>
    <property type="match status" value="1"/>
</dbReference>
<dbReference type="AlphaFoldDB" id="A0A8H3BT10"/>
<dbReference type="PANTHER" id="PTHR35040">
    <property type="match status" value="1"/>
</dbReference>
<dbReference type="EMBL" id="CAJMWX010001053">
    <property type="protein sequence ID" value="CAE6463338.1"/>
    <property type="molecule type" value="Genomic_DNA"/>
</dbReference>
<comment type="caution">
    <text evidence="2">The sequence shown here is derived from an EMBL/GenBank/DDBJ whole genome shotgun (WGS) entry which is preliminary data.</text>
</comment>
<organism evidence="2 3">
    <name type="scientific">Rhizoctonia solani</name>
    <dbReference type="NCBI Taxonomy" id="456999"/>
    <lineage>
        <taxon>Eukaryota</taxon>
        <taxon>Fungi</taxon>
        <taxon>Dikarya</taxon>
        <taxon>Basidiomycota</taxon>
        <taxon>Agaricomycotina</taxon>
        <taxon>Agaricomycetes</taxon>
        <taxon>Cantharellales</taxon>
        <taxon>Ceratobasidiaceae</taxon>
        <taxon>Rhizoctonia</taxon>
    </lineage>
</organism>
<gene>
    <name evidence="2" type="ORF">RDB_LOCUS92523</name>
</gene>
<reference evidence="2" key="1">
    <citation type="submission" date="2021-01" db="EMBL/GenBank/DDBJ databases">
        <authorList>
            <person name="Kaushik A."/>
        </authorList>
    </citation>
    <scope>NUCLEOTIDE SEQUENCE</scope>
    <source>
        <strain evidence="2">AG4-R118</strain>
    </source>
</reference>
<feature type="compositionally biased region" description="Acidic residues" evidence="1">
    <location>
        <begin position="559"/>
        <end position="572"/>
    </location>
</feature>
<evidence type="ECO:0000313" key="3">
    <source>
        <dbReference type="Proteomes" id="UP000663888"/>
    </source>
</evidence>
<feature type="region of interest" description="Disordered" evidence="1">
    <location>
        <begin position="531"/>
        <end position="578"/>
    </location>
</feature>
<dbReference type="PANTHER" id="PTHR35040:SF9">
    <property type="entry name" value="4-LIKE CELL SURFACE PROTEIN, PUTATIVE (AFU_ORTHOLOGUE AFUA_4G14080)-RELATED"/>
    <property type="match status" value="1"/>
</dbReference>
<proteinExistence type="predicted"/>
<dbReference type="InterPro" id="IPR021986">
    <property type="entry name" value="Spherulin4"/>
</dbReference>
<feature type="region of interest" description="Disordered" evidence="1">
    <location>
        <begin position="356"/>
        <end position="422"/>
    </location>
</feature>
<evidence type="ECO:0000256" key="1">
    <source>
        <dbReference type="SAM" id="MobiDB-lite"/>
    </source>
</evidence>
<accession>A0A8H3BT10</accession>
<sequence length="771" mass="85505">MVRQELELRIDVQALIRTCDTTCVVFILFDMLLARAALASGIIFPLYIAPGDNCAGWATAISAVTTHPNLPFYFIINPGSGPGAANSQPDTNYQACIPRLRPTINPNTKVLGYVPTWFADTTRSSEVQEDVRTYARWDSAYRPTGIFFDQTPTNSSTQSLYSGYTSYAKSQISNAFVTLNPGTKATAAFYNFADQIVSVENYYSEFSPSLYTTGSSTPAAKQAVILTDSPSTLPSSTINQIIKTDKIGALYITDDVQANNQNPYDSFPSYWTGFVDALYEIKWVGLPDDPKHNGWEYETVFNGNEDTEDFVETFWRSKPEPTAESEVDKEGCYLPGSMFVASDNYIEQRKRIRAAAGLPDVHSRPQRSQTTSNPITQAKKRRRSLSSESSPVTGRANRRREATPPTGEGYDPITPIISAPRPMIRPNIGSVLTFKKGKVVVQDRHRRVLEARQFRARGGLFLQQHLRKEREQRLAAAKKRAEEAQAAAEEEARRIAEELAQVQELARAAEEARILEENARLQEENRAKAARAAEWSAQRTEPLKPPSPPSLKALLGSSVEDDDLPDFEDDGEPAGVEADTTPLVNIFGAPNSLLSNQGDMKISTKKKADPFYWANKLAEERKQTELRSRHPILKLEVNETPIEVFMKDITNEPSRPPNAPQVSVFTGSIIDTSSTQEHVDEAITGIEQGWLPSGSITRLAPVDKAHWAILEVLALQMFVDGKVIVSSENNQGWRPVVFASEEEGIFSLLSSSNQLANYKATLLMTMVKTSS</sequence>
<feature type="compositionally biased region" description="Polar residues" evidence="1">
    <location>
        <begin position="366"/>
        <end position="376"/>
    </location>
</feature>